<dbReference type="InterPro" id="IPR029059">
    <property type="entry name" value="AB_hydrolase_5"/>
</dbReference>
<dbReference type="AlphaFoldDB" id="A0A7S4DTD1"/>
<reference evidence="2" key="1">
    <citation type="submission" date="2021-01" db="EMBL/GenBank/DDBJ databases">
        <authorList>
            <person name="Corre E."/>
            <person name="Pelletier E."/>
            <person name="Niang G."/>
            <person name="Scheremetjew M."/>
            <person name="Finn R."/>
            <person name="Kale V."/>
            <person name="Holt S."/>
            <person name="Cochrane G."/>
            <person name="Meng A."/>
            <person name="Brown T."/>
            <person name="Cohen L."/>
        </authorList>
    </citation>
    <scope>NUCLEOTIDE SEQUENCE</scope>
    <source>
        <strain evidence="2">CCCM811</strain>
    </source>
</reference>
<organism evidence="2">
    <name type="scientific">Lotharella globosa</name>
    <dbReference type="NCBI Taxonomy" id="91324"/>
    <lineage>
        <taxon>Eukaryota</taxon>
        <taxon>Sar</taxon>
        <taxon>Rhizaria</taxon>
        <taxon>Cercozoa</taxon>
        <taxon>Chlorarachniophyceae</taxon>
        <taxon>Lotharella</taxon>
    </lineage>
</organism>
<feature type="domain" description="Alpha/beta hydrolase fold-5" evidence="1">
    <location>
        <begin position="3"/>
        <end position="175"/>
    </location>
</feature>
<evidence type="ECO:0000313" key="2">
    <source>
        <dbReference type="EMBL" id="CAE0669565.1"/>
    </source>
</evidence>
<evidence type="ECO:0000259" key="1">
    <source>
        <dbReference type="Pfam" id="PF12695"/>
    </source>
</evidence>
<dbReference type="Pfam" id="PF12695">
    <property type="entry name" value="Abhydrolase_5"/>
    <property type="match status" value="1"/>
</dbReference>
<dbReference type="InterPro" id="IPR029058">
    <property type="entry name" value="AB_hydrolase_fold"/>
</dbReference>
<dbReference type="Gene3D" id="3.40.50.1820">
    <property type="entry name" value="alpha/beta hydrolase"/>
    <property type="match status" value="1"/>
</dbReference>
<gene>
    <name evidence="2" type="ORF">LGLO00237_LOCUS21192</name>
</gene>
<dbReference type="GO" id="GO:0016787">
    <property type="term" value="F:hydrolase activity"/>
    <property type="evidence" value="ECO:0007669"/>
    <property type="project" value="InterPro"/>
</dbReference>
<protein>
    <recommendedName>
        <fullName evidence="1">Alpha/beta hydrolase fold-5 domain-containing protein</fullName>
    </recommendedName>
</protein>
<sequence length="542" mass="59712">MFYGQGASITTGAYAPLGKAIQRAVPFPLWFAVPQCLDDIAAVPLCFDWGMARVIKAMEKQGINATTIFYGGHSLGGAMMPAYAASNTKNAKGMILMGSFLTRKYKNTFSSEGLAQYAFPMPTLTIGGEMDGLCRLTRIAESLHTQITLAEDPDKNTQNLPVTVIEGMSHMQFASGQAPSFVLKHDLRSEITNQDAWDQVAHDTASFMLAQLGHQDAMDRVKKRVSETKQFVSPIVTAFQMEANHQYKPPCYCESYDEYGGRIYGTCRSKPNCTGGTPWTSIAMQIMGQGDLGKNIKINGVDSTHIMTEERPTCHLPHIHGNPKAQANPGNGHSPPLCSSPDDDCTLNITTVTQQVYKNFGEFDFWRLEFNLSWADTGGVPLSAFELRTKMKSRQAVWQAANITQGQDFNRTDTPVNKGGQGDRCQEINQASIDFALKLLPEKTRQRYLKHGQGLIAGEDKGTCAAGPCWIWDALKYTTDEATGNVTINSVWFSSKNKNPYPCGDGDGLPCLAGFHYCKILSPARALEWMYVDGLRRNYGPQ</sequence>
<dbReference type="SUPFAM" id="SSF53474">
    <property type="entry name" value="alpha/beta-Hydrolases"/>
    <property type="match status" value="1"/>
</dbReference>
<dbReference type="EMBL" id="HBIV01029688">
    <property type="protein sequence ID" value="CAE0669565.1"/>
    <property type="molecule type" value="Transcribed_RNA"/>
</dbReference>
<proteinExistence type="predicted"/>
<accession>A0A7S4DTD1</accession>
<name>A0A7S4DTD1_9EUKA</name>